<protein>
    <submittedName>
        <fullName evidence="3">Uncharacterized protein</fullName>
    </submittedName>
</protein>
<dbReference type="PANTHER" id="PTHR21255:SF65">
    <property type="entry name" value="TCTEX1 DOMAIN-CONTAINING PROTEIN 2"/>
    <property type="match status" value="1"/>
</dbReference>
<feature type="region of interest" description="Disordered" evidence="2">
    <location>
        <begin position="1"/>
        <end position="32"/>
    </location>
</feature>
<feature type="compositionally biased region" description="Basic and acidic residues" evidence="2">
    <location>
        <begin position="1"/>
        <end position="11"/>
    </location>
</feature>
<evidence type="ECO:0000256" key="2">
    <source>
        <dbReference type="SAM" id="MobiDB-lite"/>
    </source>
</evidence>
<dbReference type="InterPro" id="IPR005334">
    <property type="entry name" value="Tctex-1-like"/>
</dbReference>
<evidence type="ECO:0000313" key="3">
    <source>
        <dbReference type="EMBL" id="KAG8555951.1"/>
    </source>
</evidence>
<feature type="compositionally biased region" description="Polar residues" evidence="2">
    <location>
        <begin position="57"/>
        <end position="72"/>
    </location>
</feature>
<dbReference type="GO" id="GO:0045505">
    <property type="term" value="F:dynein intermediate chain binding"/>
    <property type="evidence" value="ECO:0007669"/>
    <property type="project" value="TreeGrafter"/>
</dbReference>
<dbReference type="PANTHER" id="PTHR21255">
    <property type="entry name" value="T-COMPLEX-ASSOCIATED-TESTIS-EXPRESSED 1/ DYNEIN LIGHT CHAIN"/>
    <property type="match status" value="1"/>
</dbReference>
<accession>A0AAV7AAA4</accession>
<name>A0AAV7AAA4_ENGPU</name>
<dbReference type="EMBL" id="WNYA01000009">
    <property type="protein sequence ID" value="KAG8555951.1"/>
    <property type="molecule type" value="Genomic_DNA"/>
</dbReference>
<dbReference type="Proteomes" id="UP000824782">
    <property type="component" value="Unassembled WGS sequence"/>
</dbReference>
<dbReference type="GO" id="GO:0005737">
    <property type="term" value="C:cytoplasm"/>
    <property type="evidence" value="ECO:0007669"/>
    <property type="project" value="TreeGrafter"/>
</dbReference>
<comment type="similarity">
    <text evidence="1">Belongs to the dynein light chain Tctex-type family.</text>
</comment>
<dbReference type="GO" id="GO:0005868">
    <property type="term" value="C:cytoplasmic dynein complex"/>
    <property type="evidence" value="ECO:0007669"/>
    <property type="project" value="TreeGrafter"/>
</dbReference>
<gene>
    <name evidence="3" type="ORF">GDO81_017876</name>
</gene>
<sequence length="189" mass="21393">MDQPHEGELKRWICSKPKQHQKRGENEASRSLSVTPLLTSCQRCQESGIRRKIGTQGKPSSQSKHVLENSSVDPDFDLHPRPTRIFSSEEASRVIKSILDKELQNCAYEAPGSQRRAMELAELVKAAVRDLGYERYKLVCYIVLGPVSGGTIYCCSRSVWSPTSDTYAEYMFQNQSLFALCIVYAGYYE</sequence>
<dbReference type="Pfam" id="PF03645">
    <property type="entry name" value="Tctex-1"/>
    <property type="match status" value="1"/>
</dbReference>
<feature type="region of interest" description="Disordered" evidence="2">
    <location>
        <begin position="49"/>
        <end position="74"/>
    </location>
</feature>
<dbReference type="InterPro" id="IPR038586">
    <property type="entry name" value="Tctex-1-like_sf"/>
</dbReference>
<organism evidence="3 4">
    <name type="scientific">Engystomops pustulosus</name>
    <name type="common">Tungara frog</name>
    <name type="synonym">Physalaemus pustulosus</name>
    <dbReference type="NCBI Taxonomy" id="76066"/>
    <lineage>
        <taxon>Eukaryota</taxon>
        <taxon>Metazoa</taxon>
        <taxon>Chordata</taxon>
        <taxon>Craniata</taxon>
        <taxon>Vertebrata</taxon>
        <taxon>Euteleostomi</taxon>
        <taxon>Amphibia</taxon>
        <taxon>Batrachia</taxon>
        <taxon>Anura</taxon>
        <taxon>Neobatrachia</taxon>
        <taxon>Hyloidea</taxon>
        <taxon>Leptodactylidae</taxon>
        <taxon>Leiuperinae</taxon>
        <taxon>Engystomops</taxon>
    </lineage>
</organism>
<dbReference type="AlphaFoldDB" id="A0AAV7AAA4"/>
<proteinExistence type="inferred from homology"/>
<keyword evidence="4" id="KW-1185">Reference proteome</keyword>
<evidence type="ECO:0000256" key="1">
    <source>
        <dbReference type="ARBA" id="ARBA00005361"/>
    </source>
</evidence>
<dbReference type="Gene3D" id="3.30.1140.40">
    <property type="entry name" value="Tctex-1"/>
    <property type="match status" value="1"/>
</dbReference>
<evidence type="ECO:0000313" key="4">
    <source>
        <dbReference type="Proteomes" id="UP000824782"/>
    </source>
</evidence>
<dbReference type="GO" id="GO:0007018">
    <property type="term" value="P:microtubule-based movement"/>
    <property type="evidence" value="ECO:0007669"/>
    <property type="project" value="TreeGrafter"/>
</dbReference>
<dbReference type="CDD" id="cd21451">
    <property type="entry name" value="DLC-like_TCTEX1D"/>
    <property type="match status" value="1"/>
</dbReference>
<reference evidence="3" key="1">
    <citation type="thesis" date="2020" institute="ProQuest LLC" country="789 East Eisenhower Parkway, Ann Arbor, MI, USA">
        <title>Comparative Genomics and Chromosome Evolution.</title>
        <authorList>
            <person name="Mudd A.B."/>
        </authorList>
    </citation>
    <scope>NUCLEOTIDE SEQUENCE</scope>
    <source>
        <strain evidence="3">237g6f4</strain>
        <tissue evidence="3">Blood</tissue>
    </source>
</reference>
<comment type="caution">
    <text evidence="3">The sequence shown here is derived from an EMBL/GenBank/DDBJ whole genome shotgun (WGS) entry which is preliminary data.</text>
</comment>